<dbReference type="RefSeq" id="WP_089992258.1">
    <property type="nucleotide sequence ID" value="NZ_FOIZ01000001.1"/>
</dbReference>
<dbReference type="AlphaFoldDB" id="A0A1I0PXE7"/>
<dbReference type="CDD" id="cd07035">
    <property type="entry name" value="TPP_PYR_POX_like"/>
    <property type="match status" value="1"/>
</dbReference>
<dbReference type="InterPro" id="IPR045229">
    <property type="entry name" value="TPP_enz"/>
</dbReference>
<dbReference type="PANTHER" id="PTHR18968">
    <property type="entry name" value="THIAMINE PYROPHOSPHATE ENZYMES"/>
    <property type="match status" value="1"/>
</dbReference>
<dbReference type="Pfam" id="PF00205">
    <property type="entry name" value="TPP_enzyme_M"/>
    <property type="match status" value="1"/>
</dbReference>
<dbReference type="GO" id="GO:0009097">
    <property type="term" value="P:isoleucine biosynthetic process"/>
    <property type="evidence" value="ECO:0007669"/>
    <property type="project" value="TreeGrafter"/>
</dbReference>
<dbReference type="GO" id="GO:0030976">
    <property type="term" value="F:thiamine pyrophosphate binding"/>
    <property type="evidence" value="ECO:0007669"/>
    <property type="project" value="InterPro"/>
</dbReference>
<dbReference type="GO" id="GO:0000287">
    <property type="term" value="F:magnesium ion binding"/>
    <property type="evidence" value="ECO:0007669"/>
    <property type="project" value="InterPro"/>
</dbReference>
<dbReference type="EMBL" id="FOIZ01000001">
    <property type="protein sequence ID" value="SEW19223.1"/>
    <property type="molecule type" value="Genomic_DNA"/>
</dbReference>
<name>A0A1I0PXE7_9RHOB</name>
<proteinExistence type="inferred from homology"/>
<dbReference type="Proteomes" id="UP000199167">
    <property type="component" value="Unassembled WGS sequence"/>
</dbReference>
<evidence type="ECO:0000313" key="7">
    <source>
        <dbReference type="EMBL" id="SEW19223.1"/>
    </source>
</evidence>
<gene>
    <name evidence="7" type="ORF">SAMN04488515_1511</name>
</gene>
<reference evidence="7 8" key="1">
    <citation type="submission" date="2016-10" db="EMBL/GenBank/DDBJ databases">
        <authorList>
            <person name="de Groot N.N."/>
        </authorList>
    </citation>
    <scope>NUCLEOTIDE SEQUENCE [LARGE SCALE GENOMIC DNA]</scope>
    <source>
        <strain evidence="7 8">DSM 17925</strain>
    </source>
</reference>
<keyword evidence="2 3" id="KW-0786">Thiamine pyrophosphate</keyword>
<accession>A0A1I0PXE7</accession>
<comment type="similarity">
    <text evidence="1 3">Belongs to the TPP enzyme family.</text>
</comment>
<dbReference type="GO" id="GO:0003984">
    <property type="term" value="F:acetolactate synthase activity"/>
    <property type="evidence" value="ECO:0007669"/>
    <property type="project" value="TreeGrafter"/>
</dbReference>
<dbReference type="STRING" id="364200.SAMN04488515_1511"/>
<feature type="domain" description="Thiamine pyrophosphate enzyme central" evidence="4">
    <location>
        <begin position="187"/>
        <end position="318"/>
    </location>
</feature>
<dbReference type="OrthoDB" id="4494979at2"/>
<dbReference type="InterPro" id="IPR012001">
    <property type="entry name" value="Thiamin_PyroP_enz_TPP-bd_dom"/>
</dbReference>
<dbReference type="GO" id="GO:0005948">
    <property type="term" value="C:acetolactate synthase complex"/>
    <property type="evidence" value="ECO:0007669"/>
    <property type="project" value="TreeGrafter"/>
</dbReference>
<dbReference type="Pfam" id="PF02776">
    <property type="entry name" value="TPP_enzyme_N"/>
    <property type="match status" value="1"/>
</dbReference>
<evidence type="ECO:0000313" key="8">
    <source>
        <dbReference type="Proteomes" id="UP000199167"/>
    </source>
</evidence>
<feature type="domain" description="Thiamine pyrophosphate enzyme TPP-binding" evidence="5">
    <location>
        <begin position="378"/>
        <end position="524"/>
    </location>
</feature>
<protein>
    <submittedName>
        <fullName evidence="7">Acetolactate synthase-1/2/3 large subunit</fullName>
    </submittedName>
</protein>
<dbReference type="GO" id="GO:0050660">
    <property type="term" value="F:flavin adenine dinucleotide binding"/>
    <property type="evidence" value="ECO:0007669"/>
    <property type="project" value="TreeGrafter"/>
</dbReference>
<keyword evidence="8" id="KW-1185">Reference proteome</keyword>
<evidence type="ECO:0000256" key="2">
    <source>
        <dbReference type="ARBA" id="ARBA00023052"/>
    </source>
</evidence>
<evidence type="ECO:0000259" key="5">
    <source>
        <dbReference type="Pfam" id="PF02775"/>
    </source>
</evidence>
<feature type="domain" description="Thiamine pyrophosphate enzyme N-terminal TPP-binding" evidence="6">
    <location>
        <begin position="1"/>
        <end position="116"/>
    </location>
</feature>
<dbReference type="GO" id="GO:0009099">
    <property type="term" value="P:L-valine biosynthetic process"/>
    <property type="evidence" value="ECO:0007669"/>
    <property type="project" value="TreeGrafter"/>
</dbReference>
<evidence type="ECO:0000256" key="3">
    <source>
        <dbReference type="RuleBase" id="RU362132"/>
    </source>
</evidence>
<dbReference type="Gene3D" id="3.40.50.1220">
    <property type="entry name" value="TPP-binding domain"/>
    <property type="match status" value="1"/>
</dbReference>
<dbReference type="SUPFAM" id="SSF52518">
    <property type="entry name" value="Thiamin diphosphate-binding fold (THDP-binding)"/>
    <property type="match status" value="2"/>
</dbReference>
<evidence type="ECO:0000259" key="4">
    <source>
        <dbReference type="Pfam" id="PF00205"/>
    </source>
</evidence>
<dbReference type="FunFam" id="3.40.50.970:FF:000007">
    <property type="entry name" value="Acetolactate synthase"/>
    <property type="match status" value="1"/>
</dbReference>
<dbReference type="Gene3D" id="3.40.50.970">
    <property type="match status" value="2"/>
</dbReference>
<dbReference type="Pfam" id="PF02775">
    <property type="entry name" value="TPP_enzyme_C"/>
    <property type="match status" value="1"/>
</dbReference>
<sequence length="545" mass="58170">MNASDLMVKCLAAAGVQRIFGVPGEENADFMIALEKSEIDFVLTRHEQGAAFMAAVHGRLTGEVGVCLGTLGPGATNLMTGVAQANMDNTPLIVITGQAGLERQHKESHQMMDVMRMMAPITKWQASVKTPETIPEIVSQAVRTATAERPGAVHIELPEDIAGQDSDGAPLHFTTPPPAVPNLDQTARVWSRIAEASSPIVIAGHGVIRSGASEELRTFAKSSGIGVLTTMMGKGAVAADDPSCLHTIGLGQFDIPDLIATEADLVVAVGYDLVEYPPSNLNATCELIHVGASPAVVDAAYQPVLELVGEVGVSLAELAECAMNRPATFDLARQHNLRDAMREELQRRPEPNNKAIAPQTALAAMRDVMGASDILISGVGAHKMWIARHFGSSLPNTCLISNGFCSMGMPLPGVIAAALACPDRKAVGLAGDGDIMMNIQEMETAARLGVDVTVVVWENESYGLIAWKQDEQFGHHTPLSFTNPDWAGLCKAFGWKPEICKAPEDFKERFKAALAFEGPALVVVSVDDEENTKLTKRLQDLMQTL</sequence>
<dbReference type="SUPFAM" id="SSF52467">
    <property type="entry name" value="DHS-like NAD/FAD-binding domain"/>
    <property type="match status" value="1"/>
</dbReference>
<evidence type="ECO:0000256" key="1">
    <source>
        <dbReference type="ARBA" id="ARBA00007812"/>
    </source>
</evidence>
<dbReference type="InterPro" id="IPR011766">
    <property type="entry name" value="TPP_enzyme_TPP-bd"/>
</dbReference>
<evidence type="ECO:0000259" key="6">
    <source>
        <dbReference type="Pfam" id="PF02776"/>
    </source>
</evidence>
<dbReference type="NCBIfam" id="NF006187">
    <property type="entry name" value="PRK08322.1"/>
    <property type="match status" value="1"/>
</dbReference>
<dbReference type="PANTHER" id="PTHR18968:SF129">
    <property type="entry name" value="ACETOLACTATE SYNTHASE"/>
    <property type="match status" value="1"/>
</dbReference>
<dbReference type="InterPro" id="IPR029035">
    <property type="entry name" value="DHS-like_NAD/FAD-binding_dom"/>
</dbReference>
<dbReference type="InterPro" id="IPR029061">
    <property type="entry name" value="THDP-binding"/>
</dbReference>
<organism evidence="7 8">
    <name type="scientific">Cognatiyoonia koreensis</name>
    <dbReference type="NCBI Taxonomy" id="364200"/>
    <lineage>
        <taxon>Bacteria</taxon>
        <taxon>Pseudomonadati</taxon>
        <taxon>Pseudomonadota</taxon>
        <taxon>Alphaproteobacteria</taxon>
        <taxon>Rhodobacterales</taxon>
        <taxon>Paracoccaceae</taxon>
        <taxon>Cognatiyoonia</taxon>
    </lineage>
</organism>
<dbReference type="InterPro" id="IPR012000">
    <property type="entry name" value="Thiamin_PyroP_enz_cen_dom"/>
</dbReference>